<feature type="compositionally biased region" description="Basic and acidic residues" evidence="1">
    <location>
        <begin position="449"/>
        <end position="467"/>
    </location>
</feature>
<evidence type="ECO:0000313" key="4">
    <source>
        <dbReference type="Proteomes" id="UP000054538"/>
    </source>
</evidence>
<feature type="compositionally biased region" description="Low complexity" evidence="1">
    <location>
        <begin position="113"/>
        <end position="130"/>
    </location>
</feature>
<evidence type="ECO:0000256" key="2">
    <source>
        <dbReference type="SAM" id="Phobius"/>
    </source>
</evidence>
<feature type="compositionally biased region" description="Pro residues" evidence="1">
    <location>
        <begin position="174"/>
        <end position="187"/>
    </location>
</feature>
<feature type="compositionally biased region" description="Polar residues" evidence="1">
    <location>
        <begin position="27"/>
        <end position="38"/>
    </location>
</feature>
<protein>
    <submittedName>
        <fullName evidence="3">Uncharacterized protein</fullName>
    </submittedName>
</protein>
<name>A0A0D0E4Y3_9AGAM</name>
<dbReference type="HOGENOM" id="CLU_353381_0_0_1"/>
<feature type="region of interest" description="Disordered" evidence="1">
    <location>
        <begin position="1"/>
        <end position="193"/>
    </location>
</feature>
<accession>A0A0D0E4Y3</accession>
<reference evidence="4" key="2">
    <citation type="submission" date="2015-01" db="EMBL/GenBank/DDBJ databases">
        <title>Evolutionary Origins and Diversification of the Mycorrhizal Mutualists.</title>
        <authorList>
            <consortium name="DOE Joint Genome Institute"/>
            <consortium name="Mycorrhizal Genomics Consortium"/>
            <person name="Kohler A."/>
            <person name="Kuo A."/>
            <person name="Nagy L.G."/>
            <person name="Floudas D."/>
            <person name="Copeland A."/>
            <person name="Barry K.W."/>
            <person name="Cichocki N."/>
            <person name="Veneault-Fourrey C."/>
            <person name="LaButti K."/>
            <person name="Lindquist E.A."/>
            <person name="Lipzen A."/>
            <person name="Lundell T."/>
            <person name="Morin E."/>
            <person name="Murat C."/>
            <person name="Riley R."/>
            <person name="Ohm R."/>
            <person name="Sun H."/>
            <person name="Tunlid A."/>
            <person name="Henrissat B."/>
            <person name="Grigoriev I.V."/>
            <person name="Hibbett D.S."/>
            <person name="Martin F."/>
        </authorList>
    </citation>
    <scope>NUCLEOTIDE SEQUENCE [LARGE SCALE GENOMIC DNA]</scope>
    <source>
        <strain evidence="4">Ve08.2h10</strain>
    </source>
</reference>
<keyword evidence="2" id="KW-0472">Membrane</keyword>
<feature type="transmembrane region" description="Helical" evidence="2">
    <location>
        <begin position="708"/>
        <end position="729"/>
    </location>
</feature>
<dbReference type="Proteomes" id="UP000054538">
    <property type="component" value="Unassembled WGS sequence"/>
</dbReference>
<dbReference type="STRING" id="930991.A0A0D0E4Y3"/>
<feature type="compositionally biased region" description="Low complexity" evidence="1">
    <location>
        <begin position="498"/>
        <end position="514"/>
    </location>
</feature>
<organism evidence="3 4">
    <name type="scientific">Paxillus rubicundulus Ve08.2h10</name>
    <dbReference type="NCBI Taxonomy" id="930991"/>
    <lineage>
        <taxon>Eukaryota</taxon>
        <taxon>Fungi</taxon>
        <taxon>Dikarya</taxon>
        <taxon>Basidiomycota</taxon>
        <taxon>Agaricomycotina</taxon>
        <taxon>Agaricomycetes</taxon>
        <taxon>Agaricomycetidae</taxon>
        <taxon>Boletales</taxon>
        <taxon>Paxilineae</taxon>
        <taxon>Paxillaceae</taxon>
        <taxon>Paxillus</taxon>
    </lineage>
</organism>
<dbReference type="OrthoDB" id="3251367at2759"/>
<keyword evidence="2" id="KW-0812">Transmembrane</keyword>
<evidence type="ECO:0000313" key="3">
    <source>
        <dbReference type="EMBL" id="KIK99551.1"/>
    </source>
</evidence>
<evidence type="ECO:0000256" key="1">
    <source>
        <dbReference type="SAM" id="MobiDB-lite"/>
    </source>
</evidence>
<feature type="compositionally biased region" description="Polar residues" evidence="1">
    <location>
        <begin position="9"/>
        <end position="19"/>
    </location>
</feature>
<dbReference type="EMBL" id="KN824856">
    <property type="protein sequence ID" value="KIK99551.1"/>
    <property type="molecule type" value="Genomic_DNA"/>
</dbReference>
<feature type="compositionally biased region" description="Basic and acidic residues" evidence="1">
    <location>
        <begin position="46"/>
        <end position="56"/>
    </location>
</feature>
<feature type="region of interest" description="Disordered" evidence="1">
    <location>
        <begin position="446"/>
        <end position="563"/>
    </location>
</feature>
<feature type="compositionally biased region" description="Low complexity" evidence="1">
    <location>
        <begin position="241"/>
        <end position="257"/>
    </location>
</feature>
<dbReference type="AlphaFoldDB" id="A0A0D0E4Y3"/>
<keyword evidence="4" id="KW-1185">Reference proteome</keyword>
<feature type="compositionally biased region" description="Low complexity" evidence="1">
    <location>
        <begin position="72"/>
        <end position="92"/>
    </location>
</feature>
<sequence>MRRFLGSKDFSTTTSSNAKGKQRQRDPSQTSASASTSLPDPVSTDTRMEVHVRTEVHSSPPDQSRDHGTFHPLASTSTLAPTSSPASSGSSKPLPPGIRVPTHPYPYWHNHSHTPSSSSQSSLESPVTPSHVNWLNGGVNNPHSSSSTNLDASSAASAPSSTHALVLGRSSPNPHFPPPPSTNPPPNLSARPKLVHPIKSTHSLRAPVQEFYGQQLSPIVEQDYLSPEKRPISLPSSSHDATSGTGSRSSTAHTARTSAAMMTPVSPASDGVATATVTPVSPVPMTSVLVGARGTLHMQAQMHTPVTPSYSGGVVPFARRREEDGNESPRESSCFSLALYSRLIGDGWCSRYWSVISSTRTHQSSGSSATPPVIPPLDLKPEFRGQAFLTTPTSLDSRGFLEIGCAGFYDDDSVSDRRESFVTARTGAGRESRYSVGQEGEIYMDAEEDSKRDSGGTVHPPDHRTTEDSYQDTPPRPQPDPLPHEVSKVLKPPLPAYPITHPRPSSRTSSSPPSYNYPPDPQSSDYHSHYHPHRPTPSSIPHDRPPHSGVSAPSLQYIGRSPSASSSFIDRRFAPSSLYLDSPSERESTRKTGAKWKLRTERVDTIQVLFWVGFIAPWCWLIGGWLVPPKPSARHGFQNGASGGSGLLPLWTGKSTSTQGFDASKIQHGYPFVAPSVLSLTPPSYTHVVLTPKPSRGVRNPWVRRCRVAAFTSGVIIVAAFVVALVVVGTNS</sequence>
<gene>
    <name evidence="3" type="ORF">PAXRUDRAFT_498154</name>
</gene>
<feature type="region of interest" description="Disordered" evidence="1">
    <location>
        <begin position="228"/>
        <end position="257"/>
    </location>
</feature>
<dbReference type="InParanoid" id="A0A0D0E4Y3"/>
<feature type="transmembrane region" description="Helical" evidence="2">
    <location>
        <begin position="608"/>
        <end position="627"/>
    </location>
</feature>
<feature type="compositionally biased region" description="Low complexity" evidence="1">
    <location>
        <begin position="144"/>
        <end position="164"/>
    </location>
</feature>
<reference evidence="3 4" key="1">
    <citation type="submission" date="2014-04" db="EMBL/GenBank/DDBJ databases">
        <authorList>
            <consortium name="DOE Joint Genome Institute"/>
            <person name="Kuo A."/>
            <person name="Kohler A."/>
            <person name="Jargeat P."/>
            <person name="Nagy L.G."/>
            <person name="Floudas D."/>
            <person name="Copeland A."/>
            <person name="Barry K.W."/>
            <person name="Cichocki N."/>
            <person name="Veneault-Fourrey C."/>
            <person name="LaButti K."/>
            <person name="Lindquist E.A."/>
            <person name="Lipzen A."/>
            <person name="Lundell T."/>
            <person name="Morin E."/>
            <person name="Murat C."/>
            <person name="Sun H."/>
            <person name="Tunlid A."/>
            <person name="Henrissat B."/>
            <person name="Grigoriev I.V."/>
            <person name="Hibbett D.S."/>
            <person name="Martin F."/>
            <person name="Nordberg H.P."/>
            <person name="Cantor M.N."/>
            <person name="Hua S.X."/>
        </authorList>
    </citation>
    <scope>NUCLEOTIDE SEQUENCE [LARGE SCALE GENOMIC DNA]</scope>
    <source>
        <strain evidence="3 4">Ve08.2h10</strain>
    </source>
</reference>
<proteinExistence type="predicted"/>
<keyword evidence="2" id="KW-1133">Transmembrane helix</keyword>